<dbReference type="EnsemblPlants" id="OB04G15800.1">
    <property type="protein sequence ID" value="OB04G15800.1"/>
    <property type="gene ID" value="OB04G15800"/>
</dbReference>
<dbReference type="Proteomes" id="UP000006038">
    <property type="component" value="Chromosome 4"/>
</dbReference>
<protein>
    <submittedName>
        <fullName evidence="1">Uncharacterized protein</fullName>
    </submittedName>
</protein>
<evidence type="ECO:0000313" key="1">
    <source>
        <dbReference type="EnsemblPlants" id="OB04G15800.1"/>
    </source>
</evidence>
<name>J3LWQ5_ORYBR</name>
<dbReference type="HOGENOM" id="CLU_3109608_0_0_1"/>
<reference evidence="1" key="2">
    <citation type="submission" date="2013-04" db="UniProtKB">
        <authorList>
            <consortium name="EnsemblPlants"/>
        </authorList>
    </citation>
    <scope>IDENTIFICATION</scope>
</reference>
<organism evidence="1">
    <name type="scientific">Oryza brachyantha</name>
    <name type="common">malo sina</name>
    <dbReference type="NCBI Taxonomy" id="4533"/>
    <lineage>
        <taxon>Eukaryota</taxon>
        <taxon>Viridiplantae</taxon>
        <taxon>Streptophyta</taxon>
        <taxon>Embryophyta</taxon>
        <taxon>Tracheophyta</taxon>
        <taxon>Spermatophyta</taxon>
        <taxon>Magnoliopsida</taxon>
        <taxon>Liliopsida</taxon>
        <taxon>Poales</taxon>
        <taxon>Poaceae</taxon>
        <taxon>BOP clade</taxon>
        <taxon>Oryzoideae</taxon>
        <taxon>Oryzeae</taxon>
        <taxon>Oryzinae</taxon>
        <taxon>Oryza</taxon>
    </lineage>
</organism>
<reference evidence="1" key="1">
    <citation type="journal article" date="2013" name="Nat. Commun.">
        <title>Whole-genome sequencing of Oryza brachyantha reveals mechanisms underlying Oryza genome evolution.</title>
        <authorList>
            <person name="Chen J."/>
            <person name="Huang Q."/>
            <person name="Gao D."/>
            <person name="Wang J."/>
            <person name="Lang Y."/>
            <person name="Liu T."/>
            <person name="Li B."/>
            <person name="Bai Z."/>
            <person name="Luis Goicoechea J."/>
            <person name="Liang C."/>
            <person name="Chen C."/>
            <person name="Zhang W."/>
            <person name="Sun S."/>
            <person name="Liao Y."/>
            <person name="Zhang X."/>
            <person name="Yang L."/>
            <person name="Song C."/>
            <person name="Wang M."/>
            <person name="Shi J."/>
            <person name="Liu G."/>
            <person name="Liu J."/>
            <person name="Zhou H."/>
            <person name="Zhou W."/>
            <person name="Yu Q."/>
            <person name="An N."/>
            <person name="Chen Y."/>
            <person name="Cai Q."/>
            <person name="Wang B."/>
            <person name="Liu B."/>
            <person name="Min J."/>
            <person name="Huang Y."/>
            <person name="Wu H."/>
            <person name="Li Z."/>
            <person name="Zhang Y."/>
            <person name="Yin Y."/>
            <person name="Song W."/>
            <person name="Jiang J."/>
            <person name="Jackson S.A."/>
            <person name="Wing R.A."/>
            <person name="Wang J."/>
            <person name="Chen M."/>
        </authorList>
    </citation>
    <scope>NUCLEOTIDE SEQUENCE [LARGE SCALE GENOMIC DNA]</scope>
    <source>
        <strain evidence="1">cv. IRGC 101232</strain>
    </source>
</reference>
<keyword evidence="2" id="KW-1185">Reference proteome</keyword>
<proteinExistence type="predicted"/>
<dbReference type="AlphaFoldDB" id="J3LWQ5"/>
<evidence type="ECO:0000313" key="2">
    <source>
        <dbReference type="Proteomes" id="UP000006038"/>
    </source>
</evidence>
<sequence length="51" mass="5714">MFVYSDQIGCARQTMSLVFCSKVTNCVGRLTGDYSCTDQRGAWQIVSIIFL</sequence>
<dbReference type="Gramene" id="OB04G15800.1">
    <property type="protein sequence ID" value="OB04G15800.1"/>
    <property type="gene ID" value="OB04G15800"/>
</dbReference>
<accession>J3LWQ5</accession>